<dbReference type="VEuPathDB" id="FungiDB:H257_04806"/>
<dbReference type="SUPFAM" id="SSF51197">
    <property type="entry name" value="Clavaminate synthase-like"/>
    <property type="match status" value="1"/>
</dbReference>
<evidence type="ECO:0000313" key="1">
    <source>
        <dbReference type="EMBL" id="ETV83066.1"/>
    </source>
</evidence>
<gene>
    <name evidence="1" type="ORF">H257_04806</name>
</gene>
<dbReference type="EMBL" id="KI913121">
    <property type="protein sequence ID" value="ETV83066.1"/>
    <property type="molecule type" value="Genomic_DNA"/>
</dbReference>
<proteinExistence type="predicted"/>
<dbReference type="AlphaFoldDB" id="W4GUV4"/>
<dbReference type="InterPro" id="IPR008775">
    <property type="entry name" value="Phytyl_CoA_dOase-like"/>
</dbReference>
<protein>
    <submittedName>
        <fullName evidence="1">Uncharacterized protein</fullName>
    </submittedName>
</protein>
<organism evidence="1">
    <name type="scientific">Aphanomyces astaci</name>
    <name type="common">Crayfish plague agent</name>
    <dbReference type="NCBI Taxonomy" id="112090"/>
    <lineage>
        <taxon>Eukaryota</taxon>
        <taxon>Sar</taxon>
        <taxon>Stramenopiles</taxon>
        <taxon>Oomycota</taxon>
        <taxon>Saprolegniomycetes</taxon>
        <taxon>Saprolegniales</taxon>
        <taxon>Verrucalvaceae</taxon>
        <taxon>Aphanomyces</taxon>
    </lineage>
</organism>
<dbReference type="OrthoDB" id="4421at2759"/>
<dbReference type="Gene3D" id="2.60.120.620">
    <property type="entry name" value="q2cbj1_9rhob like domain"/>
    <property type="match status" value="1"/>
</dbReference>
<dbReference type="Pfam" id="PF05721">
    <property type="entry name" value="PhyH"/>
    <property type="match status" value="1"/>
</dbReference>
<sequence>MAPTWANGSVVTITHGETGSTFRALVEKDKAGQIVTLCNIDTPYEKLKVSQHDGETSWGAGGGKFAAFAATPVDSISNSTFTFQLCANQKKLNVDGSEGWYLGVSSSSAASRGILLTPDHVLVGNGAPCTFVVSEVTSRAHMQLSSATACNLPPLTPSQLESFCREGYLVLPRAVPLPLVHDALRRINHELGKPGMMIDGGVEGTAKLAGNISNHPAILDLYRPVHTAVESIVGQGCVVPPLGAQLALRFPELCAPYEPLGNEWHTDGMRQGKWNPFSLLVGIALSDTATSAENGNLLVFPRTHRTLHNMLQSPTDKEDLLRACVAADKAWGQGQHLPNLGPPLALKLSPGDVVLAHPKTAHRGGPNFSPHIRYQVYFRIKHKDHARLETQLETDLYADLTGCCHVIL</sequence>
<reference evidence="1" key="1">
    <citation type="submission" date="2013-12" db="EMBL/GenBank/DDBJ databases">
        <title>The Genome Sequence of Aphanomyces astaci APO3.</title>
        <authorList>
            <consortium name="The Broad Institute Genomics Platform"/>
            <person name="Russ C."/>
            <person name="Tyler B."/>
            <person name="van West P."/>
            <person name="Dieguez-Uribeondo J."/>
            <person name="Young S.K."/>
            <person name="Zeng Q."/>
            <person name="Gargeya S."/>
            <person name="Fitzgerald M."/>
            <person name="Abouelleil A."/>
            <person name="Alvarado L."/>
            <person name="Chapman S.B."/>
            <person name="Gainer-Dewar J."/>
            <person name="Goldberg J."/>
            <person name="Griggs A."/>
            <person name="Gujja S."/>
            <person name="Hansen M."/>
            <person name="Howarth C."/>
            <person name="Imamovic A."/>
            <person name="Ireland A."/>
            <person name="Larimer J."/>
            <person name="McCowan C."/>
            <person name="Murphy C."/>
            <person name="Pearson M."/>
            <person name="Poon T.W."/>
            <person name="Priest M."/>
            <person name="Roberts A."/>
            <person name="Saif S."/>
            <person name="Shea T."/>
            <person name="Sykes S."/>
            <person name="Wortman J."/>
            <person name="Nusbaum C."/>
            <person name="Birren B."/>
        </authorList>
    </citation>
    <scope>NUCLEOTIDE SEQUENCE [LARGE SCALE GENOMIC DNA]</scope>
    <source>
        <strain evidence="1">APO3</strain>
    </source>
</reference>
<dbReference type="GeneID" id="20806802"/>
<dbReference type="RefSeq" id="XP_009827737.1">
    <property type="nucleotide sequence ID" value="XM_009829435.1"/>
</dbReference>
<name>W4GUV4_APHAT</name>
<accession>W4GUV4</accession>